<dbReference type="HOGENOM" id="CLU_196201_0_0_1"/>
<dbReference type="AlphaFoldDB" id="W9NSM3"/>
<organism evidence="1">
    <name type="scientific">Fusarium oxysporum f. sp. pisi HDV247</name>
    <dbReference type="NCBI Taxonomy" id="1080344"/>
    <lineage>
        <taxon>Eukaryota</taxon>
        <taxon>Fungi</taxon>
        <taxon>Dikarya</taxon>
        <taxon>Ascomycota</taxon>
        <taxon>Pezizomycotina</taxon>
        <taxon>Sordariomycetes</taxon>
        <taxon>Hypocreomycetidae</taxon>
        <taxon>Hypocreales</taxon>
        <taxon>Nectriaceae</taxon>
        <taxon>Fusarium</taxon>
        <taxon>Fusarium oxysporum species complex</taxon>
    </lineage>
</organism>
<reference evidence="1" key="1">
    <citation type="submission" date="2011-10" db="EMBL/GenBank/DDBJ databases">
        <title>The Genome Sequence of Fusarium oxysporum HDV247.</title>
        <authorList>
            <consortium name="The Broad Institute Genome Sequencing Platform"/>
            <person name="Ma L.-J."/>
            <person name="Gale L.R."/>
            <person name="Schwartz D.C."/>
            <person name="Zhou S."/>
            <person name="Corby-Kistler H."/>
            <person name="Young S.K."/>
            <person name="Zeng Q."/>
            <person name="Gargeya S."/>
            <person name="Fitzgerald M."/>
            <person name="Haas B."/>
            <person name="Abouelleil A."/>
            <person name="Alvarado L."/>
            <person name="Arachchi H.M."/>
            <person name="Berlin A."/>
            <person name="Brown A."/>
            <person name="Chapman S.B."/>
            <person name="Chen Z."/>
            <person name="Dunbar C."/>
            <person name="Freedman E."/>
            <person name="Gearin G."/>
            <person name="Goldberg J."/>
            <person name="Griggs A."/>
            <person name="Gujja S."/>
            <person name="Heiman D."/>
            <person name="Howarth C."/>
            <person name="Larson L."/>
            <person name="Lui A."/>
            <person name="MacDonald P.J.P."/>
            <person name="Montmayeur A."/>
            <person name="Murphy C."/>
            <person name="Neiman D."/>
            <person name="Pearson M."/>
            <person name="Priest M."/>
            <person name="Roberts A."/>
            <person name="Saif S."/>
            <person name="Shea T."/>
            <person name="Shenoy N."/>
            <person name="Sisk P."/>
            <person name="Stolte C."/>
            <person name="Sykes S."/>
            <person name="Wortman J."/>
            <person name="Nusbaum C."/>
            <person name="Birren B."/>
        </authorList>
    </citation>
    <scope>NUCLEOTIDE SEQUENCE [LARGE SCALE GENOMIC DNA]</scope>
    <source>
        <strain evidence="1">HDV247</strain>
    </source>
</reference>
<sequence>MATEVREEIKGIKDDWAKNMRGYMQTFEKQAKNESLTLINTRGFLKDDDTEMGGT</sequence>
<accession>W9NSM3</accession>
<protein>
    <submittedName>
        <fullName evidence="1">Uncharacterized protein</fullName>
    </submittedName>
</protein>
<gene>
    <name evidence="1" type="ORF">FOVG_15772</name>
</gene>
<proteinExistence type="predicted"/>
<dbReference type="EMBL" id="JH650989">
    <property type="protein sequence ID" value="EXA32962.1"/>
    <property type="molecule type" value="Genomic_DNA"/>
</dbReference>
<name>W9NSM3_FUSOX</name>
<dbReference type="Proteomes" id="UP000030751">
    <property type="component" value="Unassembled WGS sequence"/>
</dbReference>
<evidence type="ECO:0000313" key="1">
    <source>
        <dbReference type="EMBL" id="EXA32962.1"/>
    </source>
</evidence>
<reference evidence="1" key="2">
    <citation type="submission" date="2012-05" db="EMBL/GenBank/DDBJ databases">
        <title>Annotation of the Genome Sequence of Fusarium oxysporum HDV247.</title>
        <authorList>
            <consortium name="The Broad Institute Genomics Platform"/>
            <person name="Ma L.-J."/>
            <person name="Corby-Kistler H."/>
            <person name="Broz K."/>
            <person name="Gale L.R."/>
            <person name="Jonkers W."/>
            <person name="O'Donnell K."/>
            <person name="Ploetz R."/>
            <person name="Steinberg C."/>
            <person name="Schwartz D.C."/>
            <person name="VanEtten H."/>
            <person name="Zhou S."/>
            <person name="Young S.K."/>
            <person name="Zeng Q."/>
            <person name="Gargeya S."/>
            <person name="Fitzgerald M."/>
            <person name="Abouelleil A."/>
            <person name="Alvarado L."/>
            <person name="Chapman S.B."/>
            <person name="Gainer-Dewar J."/>
            <person name="Goldberg J."/>
            <person name="Griggs A."/>
            <person name="Gujja S."/>
            <person name="Hansen M."/>
            <person name="Howarth C."/>
            <person name="Imamovic A."/>
            <person name="Ireland A."/>
            <person name="Larimer J."/>
            <person name="McCowan C."/>
            <person name="Murphy C."/>
            <person name="Pearson M."/>
            <person name="Poon T.W."/>
            <person name="Priest M."/>
            <person name="Roberts A."/>
            <person name="Saif S."/>
            <person name="Shea T."/>
            <person name="Sykes S."/>
            <person name="Wortman J."/>
            <person name="Nusbaum C."/>
            <person name="Birren B."/>
        </authorList>
    </citation>
    <scope>NUCLEOTIDE SEQUENCE</scope>
    <source>
        <strain evidence="1">HDV247</strain>
    </source>
</reference>